<dbReference type="Gene3D" id="3.30.559.10">
    <property type="entry name" value="Chloramphenicol acetyltransferase-like domain"/>
    <property type="match status" value="1"/>
</dbReference>
<dbReference type="KEGG" id="stsi:A4E84_04285"/>
<protein>
    <recommendedName>
        <fullName evidence="2">Condensation domain-containing protein</fullName>
    </recommendedName>
</protein>
<dbReference type="SUPFAM" id="SSF52777">
    <property type="entry name" value="CoA-dependent acyltransferases"/>
    <property type="match status" value="1"/>
</dbReference>
<evidence type="ECO:0000256" key="1">
    <source>
        <dbReference type="SAM" id="MobiDB-lite"/>
    </source>
</evidence>
<dbReference type="Gene3D" id="3.30.559.30">
    <property type="entry name" value="Nonribosomal peptide synthetase, condensation domain"/>
    <property type="match status" value="1"/>
</dbReference>
<keyword evidence="4" id="KW-1185">Reference proteome</keyword>
<sequence length="197" mass="21082">MFMTLLAAFDVLLSRYAGSEDVVVGTPVANRNRAETEGLIGFFVNTLVMRRTCPETLLSPNSSAACARRLSRLTRTRTCRSSSSWTSWSVSGTGPGRRCSRSVHVRVPGTGSPPGPTVTSSARTLSRPTSSRAVSRRSSTCFSLGDSDSDGSRAGHGGLVGELQYSTALFDAATVERMAGHIVTCWDAVCSTPRDRW</sequence>
<dbReference type="Proteomes" id="UP000076096">
    <property type="component" value="Chromosome"/>
</dbReference>
<evidence type="ECO:0000313" key="4">
    <source>
        <dbReference type="Proteomes" id="UP000076096"/>
    </source>
</evidence>
<reference evidence="4" key="1">
    <citation type="submission" date="2016-04" db="EMBL/GenBank/DDBJ databases">
        <authorList>
            <person name="Zhang B."/>
        </authorList>
    </citation>
    <scope>NUCLEOTIDE SEQUENCE [LARGE SCALE GENOMIC DNA]</scope>
    <source>
        <strain evidence="4">S10</strain>
    </source>
</reference>
<dbReference type="STRING" id="1783515.A4E84_04285"/>
<dbReference type="GO" id="GO:0003824">
    <property type="term" value="F:catalytic activity"/>
    <property type="evidence" value="ECO:0007669"/>
    <property type="project" value="InterPro"/>
</dbReference>
<dbReference type="InterPro" id="IPR023213">
    <property type="entry name" value="CAT-like_dom_sf"/>
</dbReference>
<evidence type="ECO:0000259" key="2">
    <source>
        <dbReference type="Pfam" id="PF00668"/>
    </source>
</evidence>
<dbReference type="Pfam" id="PF00668">
    <property type="entry name" value="Condensation"/>
    <property type="match status" value="1"/>
</dbReference>
<accession>A0A143BU55</accession>
<dbReference type="InterPro" id="IPR001242">
    <property type="entry name" value="Condensation_dom"/>
</dbReference>
<evidence type="ECO:0000313" key="3">
    <source>
        <dbReference type="EMBL" id="AMW08787.1"/>
    </source>
</evidence>
<dbReference type="GO" id="GO:0008610">
    <property type="term" value="P:lipid biosynthetic process"/>
    <property type="evidence" value="ECO:0007669"/>
    <property type="project" value="UniProtKB-ARBA"/>
</dbReference>
<organism evidence="3 4">
    <name type="scientific">Streptomyces qaidamensis</name>
    <dbReference type="NCBI Taxonomy" id="1783515"/>
    <lineage>
        <taxon>Bacteria</taxon>
        <taxon>Bacillati</taxon>
        <taxon>Actinomycetota</taxon>
        <taxon>Actinomycetes</taxon>
        <taxon>Kitasatosporales</taxon>
        <taxon>Streptomycetaceae</taxon>
        <taxon>Streptomyces</taxon>
        <taxon>Streptomyces aurantiacus group</taxon>
    </lineage>
</organism>
<feature type="region of interest" description="Disordered" evidence="1">
    <location>
        <begin position="84"/>
        <end position="155"/>
    </location>
</feature>
<gene>
    <name evidence="3" type="ORF">A4E84_04285</name>
</gene>
<dbReference type="EMBL" id="CP015098">
    <property type="protein sequence ID" value="AMW08787.1"/>
    <property type="molecule type" value="Genomic_DNA"/>
</dbReference>
<feature type="compositionally biased region" description="Low complexity" evidence="1">
    <location>
        <begin position="117"/>
        <end position="139"/>
    </location>
</feature>
<proteinExistence type="predicted"/>
<name>A0A143BU55_9ACTN</name>
<dbReference type="AlphaFoldDB" id="A0A143BU55"/>
<feature type="domain" description="Condensation" evidence="2">
    <location>
        <begin position="3"/>
        <end position="52"/>
    </location>
</feature>